<accession>A0A6I4W6L5</accession>
<dbReference type="InterPro" id="IPR045528">
    <property type="entry name" value="DO-GTPase2"/>
</dbReference>
<feature type="domain" description="Double-GTPase 2" evidence="2">
    <location>
        <begin position="123"/>
        <end position="322"/>
    </location>
</feature>
<dbReference type="OrthoDB" id="5171766at2"/>
<dbReference type="SUPFAM" id="SSF52540">
    <property type="entry name" value="P-loop containing nucleoside triphosphate hydrolases"/>
    <property type="match status" value="1"/>
</dbReference>
<evidence type="ECO:0000259" key="2">
    <source>
        <dbReference type="Pfam" id="PF19993"/>
    </source>
</evidence>
<proteinExistence type="predicted"/>
<name>A0A6I4W6L5_9ACTN</name>
<dbReference type="Pfam" id="PF19993">
    <property type="entry name" value="DO-GTPase2"/>
    <property type="match status" value="1"/>
</dbReference>
<evidence type="ECO:0000313" key="3">
    <source>
        <dbReference type="EMBL" id="MXQ65827.1"/>
    </source>
</evidence>
<keyword evidence="4" id="KW-1185">Reference proteome</keyword>
<protein>
    <recommendedName>
        <fullName evidence="2">Double-GTPase 2 domain-containing protein</fullName>
    </recommendedName>
</protein>
<gene>
    <name evidence="3" type="ORF">GQ466_17535</name>
</gene>
<dbReference type="Proteomes" id="UP000431901">
    <property type="component" value="Unassembled WGS sequence"/>
</dbReference>
<dbReference type="AlphaFoldDB" id="A0A6I4W6L5"/>
<dbReference type="RefSeq" id="WP_161104046.1">
    <property type="nucleotide sequence ID" value="NZ_JBHLYI010000004.1"/>
</dbReference>
<dbReference type="EMBL" id="WUTW01000003">
    <property type="protein sequence ID" value="MXQ65827.1"/>
    <property type="molecule type" value="Genomic_DNA"/>
</dbReference>
<dbReference type="InterPro" id="IPR027417">
    <property type="entry name" value="P-loop_NTPase"/>
</dbReference>
<sequence>MTAPPRQPGPYGDPKNPYGLPPAQDGRTQQYGQQPRAFGQQYGQPAPGPSVTCPYCLNTIDWQDFGTVPLIRETTEGPEVLTRALGESDERWRHRTLGAKRQCRGDGEPHYLPADYGELEPLIIGIVGASAAGKTHLLTSMIAQLERRRAMLAGELTFRPLDGRLRQRFYEDRVRPFLEHRRVLARTARSDRPEFAYGLRVASAHTGRSHAVVFFDVAGEHFVGHEYEATPFMSLVDGLIYVADGSGLRSGDRWNPWPPEPGFAAAIAQLTDAPSRGPVPAVIVVAKSDVLDGVADDETVTRWIGRQDETRLADLRTAKLESREAFQFLRRRGAELWLEPFQPGSPVTLHFASASGVPQLPDRELGAFPDDGFGPKRVLRPLLSLFSMTGLVPAIEMEEPPGPPPPPLYY</sequence>
<evidence type="ECO:0000313" key="4">
    <source>
        <dbReference type="Proteomes" id="UP000431901"/>
    </source>
</evidence>
<reference evidence="3 4" key="1">
    <citation type="submission" date="2019-12" db="EMBL/GenBank/DDBJ databases">
        <title>Nocardia macrotermitis sp. nov. and Nocardia aurantia sp. nov., isolated from the gut of the fungus growing-termite Macrotermes natalensis.</title>
        <authorList>
            <person name="Christine B."/>
            <person name="Rene B."/>
        </authorList>
    </citation>
    <scope>NUCLEOTIDE SEQUENCE [LARGE SCALE GENOMIC DNA]</scope>
    <source>
        <strain evidence="3 4">DSM 102126</strain>
    </source>
</reference>
<evidence type="ECO:0000256" key="1">
    <source>
        <dbReference type="SAM" id="MobiDB-lite"/>
    </source>
</evidence>
<comment type="caution">
    <text evidence="3">The sequence shown here is derived from an EMBL/GenBank/DDBJ whole genome shotgun (WGS) entry which is preliminary data.</text>
</comment>
<organism evidence="3 4">
    <name type="scientific">Actinomadura rayongensis</name>
    <dbReference type="NCBI Taxonomy" id="1429076"/>
    <lineage>
        <taxon>Bacteria</taxon>
        <taxon>Bacillati</taxon>
        <taxon>Actinomycetota</taxon>
        <taxon>Actinomycetes</taxon>
        <taxon>Streptosporangiales</taxon>
        <taxon>Thermomonosporaceae</taxon>
        <taxon>Actinomadura</taxon>
    </lineage>
</organism>
<feature type="region of interest" description="Disordered" evidence="1">
    <location>
        <begin position="1"/>
        <end position="33"/>
    </location>
</feature>